<dbReference type="PIRSF" id="PIRSF029347">
    <property type="entry name" value="RecF"/>
    <property type="match status" value="1"/>
</dbReference>
<organism evidence="3 4">
    <name type="scientific">Allochromatium tepidum</name>
    <dbReference type="NCBI Taxonomy" id="553982"/>
    <lineage>
        <taxon>Bacteria</taxon>
        <taxon>Pseudomonadati</taxon>
        <taxon>Pseudomonadota</taxon>
        <taxon>Gammaproteobacteria</taxon>
        <taxon>Chromatiales</taxon>
        <taxon>Chromatiaceae</taxon>
        <taxon>Allochromatium</taxon>
    </lineage>
</organism>
<evidence type="ECO:0000259" key="1">
    <source>
        <dbReference type="Pfam" id="PF13175"/>
    </source>
</evidence>
<proteinExistence type="predicted"/>
<dbReference type="InterPro" id="IPR003959">
    <property type="entry name" value="ATPase_AAA_core"/>
</dbReference>
<dbReference type="PANTHER" id="PTHR40396">
    <property type="entry name" value="ATPASE-LIKE PROTEIN"/>
    <property type="match status" value="1"/>
</dbReference>
<dbReference type="InterPro" id="IPR027417">
    <property type="entry name" value="P-loop_NTPase"/>
</dbReference>
<sequence length="407" mass="45276">MIVGLTIRNFKGIKEIINLPLSTFHVLVGPNGVGKTTFLDAIDFVRDCLVQGPASAVESRHIADFNDLTWLRQGGTIEIELWLDLSAQLKEQTESLLNYRLAIRQDPKLGVCVEDEQLRQYSKNWLPSGEKLTFSNKVKPKRLLGKTTKGTDFYSREKGTYQDSFNFGLDKLTLALTPPDEERYPTANAVRNFLMQGVRYFQLNSPAMRLPCPATRSTHLDLDGTNLARVVGRLLGANGGLGPFWAGPGSPVARWTEHLRYALPDLDRIGWARRQADNAEYLMLRYENGLEAPSWVLSDGTLRMMALTIPAFLPYENAVYMVEEPENGVHPKALEIILRSLSSIPGSQMLLATHSPFVVQQCGVEPLLCFSRDEQGAHITPGAEHPMLKAWDGTPDLGIVFAAGVLE</sequence>
<dbReference type="InterPro" id="IPR041685">
    <property type="entry name" value="AAA_GajA/Old/RecF-like"/>
</dbReference>
<dbReference type="InterPro" id="IPR014555">
    <property type="entry name" value="RecF-like"/>
</dbReference>
<gene>
    <name evidence="3" type="ORF">Atep_09180</name>
</gene>
<dbReference type="Gene3D" id="3.40.50.300">
    <property type="entry name" value="P-loop containing nucleotide triphosphate hydrolases"/>
    <property type="match status" value="2"/>
</dbReference>
<dbReference type="EMBL" id="AP024563">
    <property type="protein sequence ID" value="BCU06241.1"/>
    <property type="molecule type" value="Genomic_DNA"/>
</dbReference>
<dbReference type="PANTHER" id="PTHR40396:SF1">
    <property type="entry name" value="ATPASE AAA-TYPE CORE DOMAIN-CONTAINING PROTEIN"/>
    <property type="match status" value="1"/>
</dbReference>
<dbReference type="Pfam" id="PF13175">
    <property type="entry name" value="AAA_15"/>
    <property type="match status" value="1"/>
</dbReference>
<dbReference type="Proteomes" id="UP000680679">
    <property type="component" value="Chromosome"/>
</dbReference>
<dbReference type="RefSeq" id="WP_213380488.1">
    <property type="nucleotide sequence ID" value="NZ_AP024563.1"/>
</dbReference>
<feature type="domain" description="Endonuclease GajA/Old nuclease/RecF-like AAA" evidence="1">
    <location>
        <begin position="1"/>
        <end position="47"/>
    </location>
</feature>
<protein>
    <submittedName>
        <fullName evidence="3">ATPase</fullName>
    </submittedName>
</protein>
<name>A0ABM7QKE6_9GAMM</name>
<evidence type="ECO:0000259" key="2">
    <source>
        <dbReference type="Pfam" id="PF13304"/>
    </source>
</evidence>
<accession>A0ABM7QKE6</accession>
<reference evidence="3 4" key="1">
    <citation type="submission" date="2021-04" db="EMBL/GenBank/DDBJ databases">
        <title>Complete genome sequencing of Allochromatium tepidum strain NZ.</title>
        <authorList>
            <person name="Tsukatani Y."/>
            <person name="Mori H."/>
        </authorList>
    </citation>
    <scope>NUCLEOTIDE SEQUENCE [LARGE SCALE GENOMIC DNA]</scope>
    <source>
        <strain evidence="3 4">NZ</strain>
    </source>
</reference>
<feature type="domain" description="ATPase AAA-type core" evidence="2">
    <location>
        <begin position="266"/>
        <end position="359"/>
    </location>
</feature>
<evidence type="ECO:0000313" key="3">
    <source>
        <dbReference type="EMBL" id="BCU06241.1"/>
    </source>
</evidence>
<dbReference type="Pfam" id="PF13304">
    <property type="entry name" value="AAA_21"/>
    <property type="match status" value="1"/>
</dbReference>
<keyword evidence="4" id="KW-1185">Reference proteome</keyword>
<dbReference type="SUPFAM" id="SSF52540">
    <property type="entry name" value="P-loop containing nucleoside triphosphate hydrolases"/>
    <property type="match status" value="1"/>
</dbReference>
<evidence type="ECO:0000313" key="4">
    <source>
        <dbReference type="Proteomes" id="UP000680679"/>
    </source>
</evidence>